<reference evidence="5" key="1">
    <citation type="submission" date="2023-10" db="EMBL/GenBank/DDBJ databases">
        <authorList>
            <person name="Chen Y."/>
            <person name="Shah S."/>
            <person name="Dougan E. K."/>
            <person name="Thang M."/>
            <person name="Chan C."/>
        </authorList>
    </citation>
    <scope>NUCLEOTIDE SEQUENCE [LARGE SCALE GENOMIC DNA]</scope>
</reference>
<name>A0ABN9Y185_9DINO</name>
<feature type="compositionally biased region" description="Low complexity" evidence="4">
    <location>
        <begin position="234"/>
        <end position="251"/>
    </location>
</feature>
<keyword evidence="3" id="KW-0934">Plastid</keyword>
<keyword evidence="2" id="KW-0150">Chloroplast</keyword>
<feature type="non-terminal residue" evidence="5">
    <location>
        <position position="1"/>
    </location>
</feature>
<feature type="compositionally biased region" description="Basic and acidic residues" evidence="4">
    <location>
        <begin position="252"/>
        <end position="268"/>
    </location>
</feature>
<dbReference type="Gene3D" id="1.10.3460.10">
    <property type="entry name" value="Chlorophyll a/b binding protein domain"/>
    <property type="match status" value="1"/>
</dbReference>
<evidence type="ECO:0000256" key="2">
    <source>
        <dbReference type="ARBA" id="ARBA00022528"/>
    </source>
</evidence>
<organism evidence="5 6">
    <name type="scientific">Prorocentrum cordatum</name>
    <dbReference type="NCBI Taxonomy" id="2364126"/>
    <lineage>
        <taxon>Eukaryota</taxon>
        <taxon>Sar</taxon>
        <taxon>Alveolata</taxon>
        <taxon>Dinophyceae</taxon>
        <taxon>Prorocentrales</taxon>
        <taxon>Prorocentraceae</taxon>
        <taxon>Prorocentrum</taxon>
    </lineage>
</organism>
<dbReference type="InterPro" id="IPR022796">
    <property type="entry name" value="Chloroa_b-bind"/>
</dbReference>
<evidence type="ECO:0000256" key="4">
    <source>
        <dbReference type="SAM" id="MobiDB-lite"/>
    </source>
</evidence>
<gene>
    <name evidence="5" type="ORF">PCOR1329_LOCUS81619</name>
</gene>
<sequence>FTFRLKQFFLVRDRPATAALQNPAMPSASSVAFAAPAAGSGWAAGLRGAARAAAAHATQPEGARRRGRRRLALAARLCGPGRRVRGRRQEASPRLAPRAARSDGRGGGSARGRRRGGRGAAFDPAKAIGVTAPPGRFDPLGFCQVGDYEGFHKLRSSELKRGRGAMMAALGTAFQHSVKLSGFEGTPVGLGALIDSLACSGSPALSSPSPRSRRPCAGRTTTCPRSWAISGTQATVSGSSAPSAAAAAMRSEQGDQQRPHGDVLDRGHRGGRARHWQGRYPAILPRVTCARGYDRCSSSGCSGGARSWRQTPAGAPDAFSRPLRGLRPHSFAPPSFLGAPSLPSLLATFKACFRSAPCSRRKQSLSRRPSDSAQHRAPRSPLIGPSPRSKGSVPTASPPSS</sequence>
<comment type="subcellular location">
    <subcellularLocation>
        <location evidence="1">Plastid</location>
        <location evidence="1">Chloroplast</location>
    </subcellularLocation>
</comment>
<dbReference type="Proteomes" id="UP001189429">
    <property type="component" value="Unassembled WGS sequence"/>
</dbReference>
<feature type="region of interest" description="Disordered" evidence="4">
    <location>
        <begin position="228"/>
        <end position="277"/>
    </location>
</feature>
<dbReference type="EMBL" id="CAUYUJ010021660">
    <property type="protein sequence ID" value="CAK0906206.1"/>
    <property type="molecule type" value="Genomic_DNA"/>
</dbReference>
<protein>
    <submittedName>
        <fullName evidence="5">Uncharacterized protein</fullName>
    </submittedName>
</protein>
<proteinExistence type="predicted"/>
<dbReference type="Pfam" id="PF00504">
    <property type="entry name" value="Chloroa_b-bind"/>
    <property type="match status" value="1"/>
</dbReference>
<comment type="caution">
    <text evidence="5">The sequence shown here is derived from an EMBL/GenBank/DDBJ whole genome shotgun (WGS) entry which is preliminary data.</text>
</comment>
<dbReference type="SUPFAM" id="SSF103511">
    <property type="entry name" value="Chlorophyll a-b binding protein"/>
    <property type="match status" value="1"/>
</dbReference>
<evidence type="ECO:0000256" key="1">
    <source>
        <dbReference type="ARBA" id="ARBA00004229"/>
    </source>
</evidence>
<feature type="region of interest" description="Disordered" evidence="4">
    <location>
        <begin position="82"/>
        <end position="122"/>
    </location>
</feature>
<feature type="region of interest" description="Disordered" evidence="4">
    <location>
        <begin position="357"/>
        <end position="401"/>
    </location>
</feature>
<accession>A0ABN9Y185</accession>
<evidence type="ECO:0000256" key="3">
    <source>
        <dbReference type="ARBA" id="ARBA00022640"/>
    </source>
</evidence>
<keyword evidence="6" id="KW-1185">Reference proteome</keyword>
<evidence type="ECO:0000313" key="6">
    <source>
        <dbReference type="Proteomes" id="UP001189429"/>
    </source>
</evidence>
<evidence type="ECO:0000313" key="5">
    <source>
        <dbReference type="EMBL" id="CAK0906206.1"/>
    </source>
</evidence>
<feature type="region of interest" description="Disordered" evidence="4">
    <location>
        <begin position="299"/>
        <end position="319"/>
    </location>
</feature>